<comment type="similarity">
    <text evidence="1 2">Belongs to the serpin family.</text>
</comment>
<dbReference type="GO" id="GO:0005615">
    <property type="term" value="C:extracellular space"/>
    <property type="evidence" value="ECO:0007669"/>
    <property type="project" value="InterPro"/>
</dbReference>
<dbReference type="SUPFAM" id="SSF56574">
    <property type="entry name" value="Serpins"/>
    <property type="match status" value="1"/>
</dbReference>
<evidence type="ECO:0000256" key="1">
    <source>
        <dbReference type="ARBA" id="ARBA00009500"/>
    </source>
</evidence>
<keyword evidence="6" id="KW-1185">Reference proteome</keyword>
<dbReference type="SMART" id="SM00093">
    <property type="entry name" value="SERPIN"/>
    <property type="match status" value="1"/>
</dbReference>
<dbReference type="InterPro" id="IPR023796">
    <property type="entry name" value="Serpin_dom"/>
</dbReference>
<evidence type="ECO:0000256" key="3">
    <source>
        <dbReference type="SAM" id="MobiDB-lite"/>
    </source>
</evidence>
<evidence type="ECO:0000313" key="5">
    <source>
        <dbReference type="EMBL" id="GJN04545.1"/>
    </source>
</evidence>
<feature type="region of interest" description="Disordered" evidence="3">
    <location>
        <begin position="93"/>
        <end position="113"/>
    </location>
</feature>
<sequence>MINEWVKKATNGLIETMISIHDMHAEIDLVLANAVYFKGMWLEQFLPYNNRTRVFHRLNGSRVKTETMWMREELYVACMDGFKVLKLPYKPGRKAEPAGAGQRKRHRCDSAKKEMDLPDVDRDTQYSMFIFLPDKKDGIATMVDVITAAPTFMYSILAEIKKAQVELELPKFKITFNWGKPEGTLRQMGLSLPFSPEMADLGGMYKDNSDSKSQRRTFLNKVAHMAVVEVNEMGTEAAAATRSLRGGGGPSPGMVKFFADHPFTFFIMDEKSGVIVFAGHVLDPSK</sequence>
<dbReference type="PANTHER" id="PTHR11461:SF313">
    <property type="entry name" value="SERPIN-Z5-RELATED"/>
    <property type="match status" value="1"/>
</dbReference>
<evidence type="ECO:0000259" key="4">
    <source>
        <dbReference type="SMART" id="SM00093"/>
    </source>
</evidence>
<reference evidence="5" key="2">
    <citation type="submission" date="2021-12" db="EMBL/GenBank/DDBJ databases">
        <title>Resequencing data analysis of finger millet.</title>
        <authorList>
            <person name="Hatakeyama M."/>
            <person name="Aluri S."/>
            <person name="Balachadran M.T."/>
            <person name="Sivarajan S.R."/>
            <person name="Poveda L."/>
            <person name="Shimizu-Inatsugi R."/>
            <person name="Schlapbach R."/>
            <person name="Sreeman S.M."/>
            <person name="Shimizu K.K."/>
        </authorList>
    </citation>
    <scope>NUCLEOTIDE SEQUENCE</scope>
</reference>
<comment type="caution">
    <text evidence="5">The sequence shown here is derived from an EMBL/GenBank/DDBJ whole genome shotgun (WGS) entry which is preliminary data.</text>
</comment>
<dbReference type="Proteomes" id="UP001054889">
    <property type="component" value="Unassembled WGS sequence"/>
</dbReference>
<dbReference type="Gene3D" id="3.30.497.10">
    <property type="entry name" value="Antithrombin, subunit I, domain 2"/>
    <property type="match status" value="2"/>
</dbReference>
<dbReference type="Pfam" id="PF00079">
    <property type="entry name" value="Serpin"/>
    <property type="match status" value="2"/>
</dbReference>
<evidence type="ECO:0000256" key="2">
    <source>
        <dbReference type="RuleBase" id="RU000411"/>
    </source>
</evidence>
<accession>A0AAV5D2R6</accession>
<dbReference type="AlphaFoldDB" id="A0AAV5D2R6"/>
<dbReference type="InterPro" id="IPR036186">
    <property type="entry name" value="Serpin_sf"/>
</dbReference>
<evidence type="ECO:0000313" key="6">
    <source>
        <dbReference type="Proteomes" id="UP001054889"/>
    </source>
</evidence>
<reference evidence="5" key="1">
    <citation type="journal article" date="2018" name="DNA Res.">
        <title>Multiple hybrid de novo genome assembly of finger millet, an orphan allotetraploid crop.</title>
        <authorList>
            <person name="Hatakeyama M."/>
            <person name="Aluri S."/>
            <person name="Balachadran M.T."/>
            <person name="Sivarajan S.R."/>
            <person name="Patrignani A."/>
            <person name="Gruter S."/>
            <person name="Poveda L."/>
            <person name="Shimizu-Inatsugi R."/>
            <person name="Baeten J."/>
            <person name="Francoijs K.J."/>
            <person name="Nataraja K.N."/>
            <person name="Reddy Y.A.N."/>
            <person name="Phadnis S."/>
            <person name="Ravikumar R.L."/>
            <person name="Schlapbach R."/>
            <person name="Sreeman S.M."/>
            <person name="Shimizu K.K."/>
        </authorList>
    </citation>
    <scope>NUCLEOTIDE SEQUENCE</scope>
</reference>
<dbReference type="InterPro" id="IPR042185">
    <property type="entry name" value="Serpin_sf_2"/>
</dbReference>
<proteinExistence type="inferred from homology"/>
<gene>
    <name evidence="5" type="primary">ga22103</name>
    <name evidence="5" type="ORF">PR202_ga22103</name>
</gene>
<dbReference type="EMBL" id="BQKI01000011">
    <property type="protein sequence ID" value="GJN04545.1"/>
    <property type="molecule type" value="Genomic_DNA"/>
</dbReference>
<name>A0AAV5D2R6_ELECO</name>
<dbReference type="GO" id="GO:0004867">
    <property type="term" value="F:serine-type endopeptidase inhibitor activity"/>
    <property type="evidence" value="ECO:0007669"/>
    <property type="project" value="InterPro"/>
</dbReference>
<dbReference type="Gene3D" id="2.30.39.10">
    <property type="entry name" value="Alpha-1-antitrypsin, domain 1"/>
    <property type="match status" value="2"/>
</dbReference>
<feature type="domain" description="Serpin" evidence="4">
    <location>
        <begin position="1"/>
        <end position="284"/>
    </location>
</feature>
<dbReference type="InterPro" id="IPR042178">
    <property type="entry name" value="Serpin_sf_1"/>
</dbReference>
<dbReference type="InterPro" id="IPR000215">
    <property type="entry name" value="Serpin_fam"/>
</dbReference>
<protein>
    <recommendedName>
        <fullName evidence="4">Serpin domain-containing protein</fullName>
    </recommendedName>
</protein>
<organism evidence="5 6">
    <name type="scientific">Eleusine coracana subsp. coracana</name>
    <dbReference type="NCBI Taxonomy" id="191504"/>
    <lineage>
        <taxon>Eukaryota</taxon>
        <taxon>Viridiplantae</taxon>
        <taxon>Streptophyta</taxon>
        <taxon>Embryophyta</taxon>
        <taxon>Tracheophyta</taxon>
        <taxon>Spermatophyta</taxon>
        <taxon>Magnoliopsida</taxon>
        <taxon>Liliopsida</taxon>
        <taxon>Poales</taxon>
        <taxon>Poaceae</taxon>
        <taxon>PACMAD clade</taxon>
        <taxon>Chloridoideae</taxon>
        <taxon>Cynodonteae</taxon>
        <taxon>Eleusininae</taxon>
        <taxon>Eleusine</taxon>
    </lineage>
</organism>
<dbReference type="PANTHER" id="PTHR11461">
    <property type="entry name" value="SERINE PROTEASE INHIBITOR, SERPIN"/>
    <property type="match status" value="1"/>
</dbReference>